<reference evidence="8" key="2">
    <citation type="submission" date="2025-08" db="UniProtKB">
        <authorList>
            <consortium name="RefSeq"/>
        </authorList>
    </citation>
    <scope>IDENTIFICATION</scope>
    <source>
        <tissue evidence="8">Etiolated seedlings</tissue>
    </source>
</reference>
<accession>A0A1S2XTB5</accession>
<dbReference type="eggNOG" id="KOG2061">
    <property type="taxonomic scope" value="Eukaryota"/>
</dbReference>
<protein>
    <submittedName>
        <fullName evidence="8">Programmed cell death protein 2</fullName>
    </submittedName>
</protein>
<feature type="coiled-coil region" evidence="5">
    <location>
        <begin position="6"/>
        <end position="33"/>
    </location>
</feature>
<dbReference type="InterPro" id="IPR002893">
    <property type="entry name" value="Znf_MYND"/>
</dbReference>
<evidence type="ECO:0000256" key="2">
    <source>
        <dbReference type="ARBA" id="ARBA00022771"/>
    </source>
</evidence>
<dbReference type="OrthoDB" id="443682at2759"/>
<evidence type="ECO:0000256" key="1">
    <source>
        <dbReference type="ARBA" id="ARBA00022723"/>
    </source>
</evidence>
<dbReference type="PANTHER" id="PTHR12298:SF4">
    <property type="entry name" value="PROGRAMMED CELL DEATH PROTEIN 2"/>
    <property type="match status" value="1"/>
</dbReference>
<keyword evidence="7" id="KW-1185">Reference proteome</keyword>
<reference evidence="7" key="1">
    <citation type="journal article" date="2013" name="Nat. Biotechnol.">
        <title>Draft genome sequence of chickpea (Cicer arietinum) provides a resource for trait improvement.</title>
        <authorList>
            <person name="Varshney R.K."/>
            <person name="Song C."/>
            <person name="Saxena R.K."/>
            <person name="Azam S."/>
            <person name="Yu S."/>
            <person name="Sharpe A.G."/>
            <person name="Cannon S."/>
            <person name="Baek J."/>
            <person name="Rosen B.D."/>
            <person name="Tar'an B."/>
            <person name="Millan T."/>
            <person name="Zhang X."/>
            <person name="Ramsay L.D."/>
            <person name="Iwata A."/>
            <person name="Wang Y."/>
            <person name="Nelson W."/>
            <person name="Farmer A.D."/>
            <person name="Gaur P.M."/>
            <person name="Soderlund C."/>
            <person name="Penmetsa R.V."/>
            <person name="Xu C."/>
            <person name="Bharti A.K."/>
            <person name="He W."/>
            <person name="Winter P."/>
            <person name="Zhao S."/>
            <person name="Hane J.K."/>
            <person name="Carrasquilla-Garcia N."/>
            <person name="Condie J.A."/>
            <person name="Upadhyaya H.D."/>
            <person name="Luo M.C."/>
            <person name="Thudi M."/>
            <person name="Gowda C.L."/>
            <person name="Singh N.P."/>
            <person name="Lichtenzveig J."/>
            <person name="Gali K.K."/>
            <person name="Rubio J."/>
            <person name="Nadarajan N."/>
            <person name="Dolezel J."/>
            <person name="Bansal K.C."/>
            <person name="Xu X."/>
            <person name="Edwards D."/>
            <person name="Zhang G."/>
            <person name="Kahl G."/>
            <person name="Gil J."/>
            <person name="Singh K.B."/>
            <person name="Datta S.K."/>
            <person name="Jackson S.A."/>
            <person name="Wang J."/>
            <person name="Cook D.R."/>
        </authorList>
    </citation>
    <scope>NUCLEOTIDE SEQUENCE [LARGE SCALE GENOMIC DNA]</scope>
    <source>
        <strain evidence="7">cv. CDC Frontier</strain>
    </source>
</reference>
<dbReference type="SUPFAM" id="SSF144232">
    <property type="entry name" value="HIT/MYND zinc finger-like"/>
    <property type="match status" value="1"/>
</dbReference>
<feature type="domain" description="MYND-type" evidence="6">
    <location>
        <begin position="174"/>
        <end position="212"/>
    </location>
</feature>
<dbReference type="InterPro" id="IPR007320">
    <property type="entry name" value="PDCD2_C"/>
</dbReference>
<dbReference type="GO" id="GO:0008270">
    <property type="term" value="F:zinc ion binding"/>
    <property type="evidence" value="ECO:0007669"/>
    <property type="project" value="UniProtKB-KW"/>
</dbReference>
<dbReference type="PANTHER" id="PTHR12298">
    <property type="entry name" value="PCDC2 PROGRAMMED CELL DEATH PROTEIN 2 -RELATED"/>
    <property type="match status" value="1"/>
</dbReference>
<evidence type="ECO:0000256" key="5">
    <source>
        <dbReference type="SAM" id="Coils"/>
    </source>
</evidence>
<evidence type="ECO:0000256" key="4">
    <source>
        <dbReference type="PROSITE-ProRule" id="PRU00134"/>
    </source>
</evidence>
<dbReference type="GeneID" id="101496409"/>
<dbReference type="PaxDb" id="3827-XP_004494229.1"/>
<keyword evidence="5" id="KW-0175">Coiled coil</keyword>
<dbReference type="STRING" id="3827.A0A1S2XTB5"/>
<dbReference type="AlphaFoldDB" id="A0A1S2XTB5"/>
<dbReference type="PROSITE" id="PS50865">
    <property type="entry name" value="ZF_MYND_2"/>
    <property type="match status" value="1"/>
</dbReference>
<sequence length="403" mass="45808">MDTDAIKDSLNKLKAIRMENDEYEDEVDDSDDEELEPITLGFLEKPKNRLYLSRQFFPSKAGGLPAWLDPLNIPSGSSCACDICGDPLQFVLQVYAPMVEKESTFHRMLFVFMCPSMTCLLRDQHEQWKRHPTKQCRSVKIFRCQLPRTNPFYSSECPKYDGSDKPSSSGAALCDWCGTWRGNKLCSSCKQVRYCSEKHQAMSWRAGHKIACQQIQVSVPVCGPNKNGTTSLDCKVGNKNIWPEFEIIEDQSEYKEDTPEDDNLANSLILRNKSDDTMNSLMDSFQGDGDKKSWAHFQERIANAPEQVLRYYRNSSAKPIWPILSGRPSKDDIPKCIYCGGLMCCEFQILPQLLYYFGVDNEENSLDWASIVVYACEASCEASLAYKNEFAWVQLYSPSAAKS</sequence>
<dbReference type="KEGG" id="cam:101496409"/>
<keyword evidence="3" id="KW-0862">Zinc</keyword>
<keyword evidence="1" id="KW-0479">Metal-binding</keyword>
<dbReference type="RefSeq" id="XP_004494229.1">
    <property type="nucleotide sequence ID" value="XM_004494172.3"/>
</dbReference>
<evidence type="ECO:0000313" key="7">
    <source>
        <dbReference type="Proteomes" id="UP000087171"/>
    </source>
</evidence>
<dbReference type="Pfam" id="PF01753">
    <property type="entry name" value="zf-MYND"/>
    <property type="match status" value="1"/>
</dbReference>
<organism evidence="7 8">
    <name type="scientific">Cicer arietinum</name>
    <name type="common">Chickpea</name>
    <name type="synonym">Garbanzo</name>
    <dbReference type="NCBI Taxonomy" id="3827"/>
    <lineage>
        <taxon>Eukaryota</taxon>
        <taxon>Viridiplantae</taxon>
        <taxon>Streptophyta</taxon>
        <taxon>Embryophyta</taxon>
        <taxon>Tracheophyta</taxon>
        <taxon>Spermatophyta</taxon>
        <taxon>Magnoliopsida</taxon>
        <taxon>eudicotyledons</taxon>
        <taxon>Gunneridae</taxon>
        <taxon>Pentapetalae</taxon>
        <taxon>rosids</taxon>
        <taxon>fabids</taxon>
        <taxon>Fabales</taxon>
        <taxon>Fabaceae</taxon>
        <taxon>Papilionoideae</taxon>
        <taxon>50 kb inversion clade</taxon>
        <taxon>NPAAA clade</taxon>
        <taxon>Hologalegina</taxon>
        <taxon>IRL clade</taxon>
        <taxon>Cicereae</taxon>
        <taxon>Cicer</taxon>
    </lineage>
</organism>
<dbReference type="Proteomes" id="UP000087171">
    <property type="component" value="Chromosome Ca3"/>
</dbReference>
<evidence type="ECO:0000259" key="6">
    <source>
        <dbReference type="PROSITE" id="PS50865"/>
    </source>
</evidence>
<keyword evidence="2 4" id="KW-0863">Zinc-finger</keyword>
<proteinExistence type="predicted"/>
<dbReference type="GO" id="GO:0005737">
    <property type="term" value="C:cytoplasm"/>
    <property type="evidence" value="ECO:0007669"/>
    <property type="project" value="InterPro"/>
</dbReference>
<dbReference type="PROSITE" id="PS01360">
    <property type="entry name" value="ZF_MYND_1"/>
    <property type="match status" value="1"/>
</dbReference>
<evidence type="ECO:0000256" key="3">
    <source>
        <dbReference type="ARBA" id="ARBA00022833"/>
    </source>
</evidence>
<gene>
    <name evidence="8" type="primary">LOC101496409</name>
</gene>
<dbReference type="Pfam" id="PF04194">
    <property type="entry name" value="PDCD2_C"/>
    <property type="match status" value="1"/>
</dbReference>
<evidence type="ECO:0000313" key="8">
    <source>
        <dbReference type="RefSeq" id="XP_004494229.1"/>
    </source>
</evidence>
<name>A0A1S2XTB5_CICAR</name>
<dbReference type="Gene3D" id="6.10.140.2220">
    <property type="match status" value="1"/>
</dbReference>